<proteinExistence type="predicted"/>
<dbReference type="Proteomes" id="UP000287243">
    <property type="component" value="Chromosome"/>
</dbReference>
<protein>
    <submittedName>
        <fullName evidence="1">Uncharacterized protein</fullName>
    </submittedName>
</protein>
<dbReference type="EMBL" id="CP019384">
    <property type="protein sequence ID" value="QAT17729.1"/>
    <property type="molecule type" value="Genomic_DNA"/>
</dbReference>
<name>A0A410P6B9_VELA1</name>
<evidence type="ECO:0000313" key="2">
    <source>
        <dbReference type="Proteomes" id="UP000287243"/>
    </source>
</evidence>
<sequence>MDTRSLSLTGRIALGQFRLVSGSSPSLSMVFGDFGRADFSRMQGATTMAYPLWYVEEEQRSRRSKDAFPLVRNQGAGRFWAATASFVLGVALWLRQRPLSLSRSKIVTAKTPMNHR</sequence>
<gene>
    <name evidence="1" type="ORF">BU251_08355</name>
</gene>
<reference evidence="1 2" key="1">
    <citation type="submission" date="2017-01" db="EMBL/GenBank/DDBJ databases">
        <title>First insights into the biology of 'candidatus Vampirococcus archaeovorus'.</title>
        <authorList>
            <person name="Kizina J."/>
            <person name="Jordan S."/>
            <person name="Stueber K."/>
            <person name="Reinhardt R."/>
            <person name="Harder J."/>
        </authorList>
    </citation>
    <scope>NUCLEOTIDE SEQUENCE [LARGE SCALE GENOMIC DNA]</scope>
    <source>
        <strain evidence="1 2">LiM</strain>
    </source>
</reference>
<accession>A0A410P6B9</accession>
<organism evidence="1 2">
    <name type="scientific">Velamenicoccus archaeovorus</name>
    <dbReference type="NCBI Taxonomy" id="1930593"/>
    <lineage>
        <taxon>Bacteria</taxon>
        <taxon>Pseudomonadati</taxon>
        <taxon>Candidatus Omnitrophota</taxon>
        <taxon>Candidatus Velamenicoccus</taxon>
    </lineage>
</organism>
<dbReference type="KEGG" id="vai:BU251_08355"/>
<evidence type="ECO:0000313" key="1">
    <source>
        <dbReference type="EMBL" id="QAT17729.1"/>
    </source>
</evidence>
<keyword evidence="2" id="KW-1185">Reference proteome</keyword>
<dbReference type="AlphaFoldDB" id="A0A410P6B9"/>